<accession>A0A2Z2HIT5</accession>
<keyword evidence="1" id="KW-0472">Membrane</keyword>
<protein>
    <submittedName>
        <fullName evidence="2">Uncharacterized protein</fullName>
    </submittedName>
</protein>
<gene>
    <name evidence="2" type="ORF">NMSP_0425</name>
</gene>
<dbReference type="KEGG" id="nct:NMSP_0425"/>
<name>A0A2Z2HIT5_9ARCH</name>
<dbReference type="GeneID" id="32900922"/>
<evidence type="ECO:0000256" key="1">
    <source>
        <dbReference type="SAM" id="Phobius"/>
    </source>
</evidence>
<keyword evidence="3" id="KW-1185">Reference proteome</keyword>
<reference evidence="2 3" key="1">
    <citation type="journal article" date="2017" name="Environ. Microbiol.">
        <title>Genome and epigenome of a novel marine Thaumarchaeota strain suggest viral infection, phosphorothioation DNA modification and multiple restriction systems.</title>
        <authorList>
            <person name="Ahlgren N.A."/>
            <person name="Chen Y."/>
            <person name="Needham D.M."/>
            <person name="Parada A.E."/>
            <person name="Sachdeva R."/>
            <person name="Trinh V."/>
            <person name="Chen T."/>
            <person name="Fuhrman J.A."/>
        </authorList>
    </citation>
    <scope>NUCLEOTIDE SEQUENCE [LARGE SCALE GENOMIC DNA]</scope>
    <source>
        <strain evidence="2 3">SPOT01</strain>
    </source>
</reference>
<keyword evidence="1" id="KW-1133">Transmembrane helix</keyword>
<evidence type="ECO:0000313" key="3">
    <source>
        <dbReference type="Proteomes" id="UP000249949"/>
    </source>
</evidence>
<sequence length="188" mass="20843">MKSLVIFSVILIFTVTPAYGQLLSDATGLINRMDIQTSGYGFEVVLTSNFDLVDFNFDKNSKQLILYLDSGLENNLGELVIPSTLLNGDFTFYLNDQKFFPKIQSNEKVHFITFEFTGSGSNIISITGSEYLVGLDEITPIENNLENDFLPPDGQFDTTLTTDSFVWIIGAGIAIVSGIIVVKKFVKK</sequence>
<dbReference type="AlphaFoldDB" id="A0A2Z2HIT5"/>
<feature type="transmembrane region" description="Helical" evidence="1">
    <location>
        <begin position="165"/>
        <end position="182"/>
    </location>
</feature>
<proteinExistence type="predicted"/>
<evidence type="ECO:0000313" key="2">
    <source>
        <dbReference type="EMBL" id="ARS64048.1"/>
    </source>
</evidence>
<dbReference type="OrthoDB" id="12229at2157"/>
<dbReference type="RefSeq" id="WP_086907231.1">
    <property type="nucleotide sequence ID" value="NZ_CP021324.1"/>
</dbReference>
<keyword evidence="1" id="KW-0812">Transmembrane</keyword>
<dbReference type="Proteomes" id="UP000249949">
    <property type="component" value="Chromosome"/>
</dbReference>
<organism evidence="2 3">
    <name type="scientific">Candidatus Nitrosomarinus catalinensis</name>
    <dbReference type="NCBI Taxonomy" id="1898749"/>
    <lineage>
        <taxon>Archaea</taxon>
        <taxon>Nitrososphaerota</taxon>
        <taxon>Nitrososphaeria</taxon>
        <taxon>Nitrosopumilales</taxon>
        <taxon>Nitrosopumilaceae</taxon>
        <taxon>Candidatus Nitrosomarinus</taxon>
    </lineage>
</organism>
<dbReference type="EMBL" id="CP021324">
    <property type="protein sequence ID" value="ARS64048.1"/>
    <property type="molecule type" value="Genomic_DNA"/>
</dbReference>